<evidence type="ECO:0000259" key="6">
    <source>
        <dbReference type="Pfam" id="PF02016"/>
    </source>
</evidence>
<dbReference type="CDD" id="cd07025">
    <property type="entry name" value="Peptidase_S66"/>
    <property type="match status" value="1"/>
</dbReference>
<evidence type="ECO:0000256" key="3">
    <source>
        <dbReference type="ARBA" id="ARBA00022670"/>
    </source>
</evidence>
<dbReference type="InterPro" id="IPR029062">
    <property type="entry name" value="Class_I_gatase-like"/>
</dbReference>
<keyword evidence="3" id="KW-0645">Protease</keyword>
<accession>A0ABM6RRJ1</accession>
<sequence length="301" mass="33344">MQKPKRLRDGAHIRVVAPASICNQAAVERTAAWLQQRGYRVSMGSHVYDVDRIFAGRDVDRAQDIVDAVNDPSVDAIFAARGGYGSARVLPYLARYDWRDIKPKIFLGYSDMTALHSFWQTVCGWVTFHGPMMESDWTGINGETALAVLRGDMTALGPVPLEPLLPSVLELPQACWQGGNLAVLTSLIGTPYFPSLQGSVCYLEEVQEAPYRVDRMLQQLYQSGSLEGAVGLVFGEATRCDSQDERGYQVREVVQDFALQHQIPAWWGFWAGHGPTNLTVPLGIELRHEGSSMVFEEAAVQ</sequence>
<dbReference type="InterPro" id="IPR027478">
    <property type="entry name" value="LdcA_N"/>
</dbReference>
<reference evidence="8 9" key="1">
    <citation type="journal article" date="2019" name="Sci. Rep.">
        <title>Sulfobacillus thermotolerans: new insights into resistance and metabolic capacities of acidophilic chemolithotrophs.</title>
        <authorList>
            <person name="Panyushkina A.E."/>
            <person name="Babenko V.V."/>
            <person name="Nikitina A.S."/>
            <person name="Selezneva O.V."/>
            <person name="Tsaplina I.A."/>
            <person name="Letarova M.A."/>
            <person name="Kostryukova E.S."/>
            <person name="Letarov A.V."/>
        </authorList>
    </citation>
    <scope>NUCLEOTIDE SEQUENCE [LARGE SCALE GENOMIC DNA]</scope>
    <source>
        <strain evidence="8 9">Kr1</strain>
    </source>
</reference>
<dbReference type="PANTHER" id="PTHR30237:SF2">
    <property type="entry name" value="MUREIN TETRAPEPTIDE CARBOXYPEPTIDASE"/>
    <property type="match status" value="1"/>
</dbReference>
<dbReference type="Gene3D" id="3.40.50.10740">
    <property type="entry name" value="Class I glutamine amidotransferase-like"/>
    <property type="match status" value="1"/>
</dbReference>
<proteinExistence type="inferred from homology"/>
<gene>
    <name evidence="8" type="ORF">BXT84_08760</name>
</gene>
<keyword evidence="2" id="KW-0121">Carboxypeptidase</keyword>
<dbReference type="Pfam" id="PF02016">
    <property type="entry name" value="Peptidase_S66"/>
    <property type="match status" value="1"/>
</dbReference>
<evidence type="ECO:0000256" key="4">
    <source>
        <dbReference type="ARBA" id="ARBA00022801"/>
    </source>
</evidence>
<evidence type="ECO:0008006" key="10">
    <source>
        <dbReference type="Google" id="ProtNLM"/>
    </source>
</evidence>
<evidence type="ECO:0000256" key="5">
    <source>
        <dbReference type="ARBA" id="ARBA00022825"/>
    </source>
</evidence>
<comment type="similarity">
    <text evidence="1">Belongs to the peptidase S66 family.</text>
</comment>
<dbReference type="PANTHER" id="PTHR30237">
    <property type="entry name" value="MURAMOYLTETRAPEPTIDE CARBOXYPEPTIDASE"/>
    <property type="match status" value="1"/>
</dbReference>
<dbReference type="SUPFAM" id="SSF52317">
    <property type="entry name" value="Class I glutamine amidotransferase-like"/>
    <property type="match status" value="1"/>
</dbReference>
<dbReference type="InterPro" id="IPR027461">
    <property type="entry name" value="Carboxypeptidase_A_C_sf"/>
</dbReference>
<feature type="domain" description="LD-carboxypeptidase C-terminal" evidence="7">
    <location>
        <begin position="178"/>
        <end position="286"/>
    </location>
</feature>
<dbReference type="SUPFAM" id="SSF141986">
    <property type="entry name" value="LD-carboxypeptidase A C-terminal domain-like"/>
    <property type="match status" value="1"/>
</dbReference>
<keyword evidence="9" id="KW-1185">Reference proteome</keyword>
<evidence type="ECO:0000313" key="9">
    <source>
        <dbReference type="Proteomes" id="UP000325292"/>
    </source>
</evidence>
<dbReference type="EMBL" id="CP019454">
    <property type="protein sequence ID" value="AUW94028.1"/>
    <property type="molecule type" value="Genomic_DNA"/>
</dbReference>
<dbReference type="Proteomes" id="UP000325292">
    <property type="component" value="Chromosome"/>
</dbReference>
<dbReference type="InterPro" id="IPR040921">
    <property type="entry name" value="Peptidase_S66C"/>
</dbReference>
<evidence type="ECO:0000259" key="7">
    <source>
        <dbReference type="Pfam" id="PF17676"/>
    </source>
</evidence>
<dbReference type="InterPro" id="IPR040449">
    <property type="entry name" value="Peptidase_S66_N"/>
</dbReference>
<evidence type="ECO:0000256" key="1">
    <source>
        <dbReference type="ARBA" id="ARBA00010233"/>
    </source>
</evidence>
<dbReference type="PIRSF" id="PIRSF028757">
    <property type="entry name" value="LD-carboxypeptidase"/>
    <property type="match status" value="1"/>
</dbReference>
<keyword evidence="4" id="KW-0378">Hydrolase</keyword>
<evidence type="ECO:0000256" key="2">
    <source>
        <dbReference type="ARBA" id="ARBA00022645"/>
    </source>
</evidence>
<dbReference type="InterPro" id="IPR003507">
    <property type="entry name" value="S66_fam"/>
</dbReference>
<dbReference type="Gene3D" id="3.50.30.60">
    <property type="entry name" value="LD-carboxypeptidase A C-terminal domain-like"/>
    <property type="match status" value="1"/>
</dbReference>
<evidence type="ECO:0000313" key="8">
    <source>
        <dbReference type="EMBL" id="AUW94028.1"/>
    </source>
</evidence>
<name>A0ABM6RRJ1_9FIRM</name>
<organism evidence="8 9">
    <name type="scientific">Sulfobacillus thermotolerans</name>
    <dbReference type="NCBI Taxonomy" id="338644"/>
    <lineage>
        <taxon>Bacteria</taxon>
        <taxon>Bacillati</taxon>
        <taxon>Bacillota</taxon>
        <taxon>Clostridia</taxon>
        <taxon>Eubacteriales</taxon>
        <taxon>Clostridiales Family XVII. Incertae Sedis</taxon>
        <taxon>Sulfobacillus</taxon>
    </lineage>
</organism>
<keyword evidence="5" id="KW-0720">Serine protease</keyword>
<dbReference type="Pfam" id="PF17676">
    <property type="entry name" value="Peptidase_S66C"/>
    <property type="match status" value="1"/>
</dbReference>
<protein>
    <recommendedName>
        <fullName evidence="10">LD-carboxypeptidase</fullName>
    </recommendedName>
</protein>
<feature type="domain" description="LD-carboxypeptidase N-terminal" evidence="6">
    <location>
        <begin position="13"/>
        <end position="130"/>
    </location>
</feature>